<dbReference type="EMBL" id="CAMPGE010018083">
    <property type="protein sequence ID" value="CAI2376522.1"/>
    <property type="molecule type" value="Genomic_DNA"/>
</dbReference>
<comment type="caution">
    <text evidence="12">The sequence shown here is derived from an EMBL/GenBank/DDBJ whole genome shotgun (WGS) entry which is preliminary data.</text>
</comment>
<dbReference type="GO" id="GO:0016020">
    <property type="term" value="C:membrane"/>
    <property type="evidence" value="ECO:0007669"/>
    <property type="project" value="UniProtKB-SubCell"/>
</dbReference>
<keyword evidence="9" id="KW-0472">Membrane</keyword>
<keyword evidence="5 10" id="KW-0863">Zinc-finger</keyword>
<evidence type="ECO:0000256" key="4">
    <source>
        <dbReference type="ARBA" id="ARBA00022723"/>
    </source>
</evidence>
<evidence type="ECO:0000256" key="8">
    <source>
        <dbReference type="ARBA" id="ARBA00022989"/>
    </source>
</evidence>
<keyword evidence="4" id="KW-0479">Metal-binding</keyword>
<dbReference type="GO" id="GO:0008270">
    <property type="term" value="F:zinc ion binding"/>
    <property type="evidence" value="ECO:0007669"/>
    <property type="project" value="UniProtKB-KW"/>
</dbReference>
<evidence type="ECO:0000256" key="9">
    <source>
        <dbReference type="ARBA" id="ARBA00023136"/>
    </source>
</evidence>
<dbReference type="Pfam" id="PF12678">
    <property type="entry name" value="zf-rbx1"/>
    <property type="match status" value="1"/>
</dbReference>
<evidence type="ECO:0000313" key="12">
    <source>
        <dbReference type="EMBL" id="CAI2376522.1"/>
    </source>
</evidence>
<keyword evidence="6" id="KW-0833">Ubl conjugation pathway</keyword>
<dbReference type="Proteomes" id="UP001295684">
    <property type="component" value="Unassembled WGS sequence"/>
</dbReference>
<evidence type="ECO:0000256" key="2">
    <source>
        <dbReference type="ARBA" id="ARBA00004906"/>
    </source>
</evidence>
<reference evidence="12" key="1">
    <citation type="submission" date="2023-07" db="EMBL/GenBank/DDBJ databases">
        <authorList>
            <consortium name="AG Swart"/>
            <person name="Singh M."/>
            <person name="Singh A."/>
            <person name="Seah K."/>
            <person name="Emmerich C."/>
        </authorList>
    </citation>
    <scope>NUCLEOTIDE SEQUENCE</scope>
    <source>
        <strain evidence="12">DP1</strain>
    </source>
</reference>
<dbReference type="SUPFAM" id="SSF57850">
    <property type="entry name" value="RING/U-box"/>
    <property type="match status" value="1"/>
</dbReference>
<dbReference type="PROSITE" id="PS50089">
    <property type="entry name" value="ZF_RING_2"/>
    <property type="match status" value="1"/>
</dbReference>
<dbReference type="PANTHER" id="PTHR46539:SF9">
    <property type="entry name" value="RING-H2 FINGER PROTEIN ATL56"/>
    <property type="match status" value="1"/>
</dbReference>
<evidence type="ECO:0000256" key="6">
    <source>
        <dbReference type="ARBA" id="ARBA00022786"/>
    </source>
</evidence>
<keyword evidence="7" id="KW-0862">Zinc</keyword>
<evidence type="ECO:0000256" key="1">
    <source>
        <dbReference type="ARBA" id="ARBA00004370"/>
    </source>
</evidence>
<protein>
    <recommendedName>
        <fullName evidence="11">RING-type domain-containing protein</fullName>
    </recommendedName>
</protein>
<comment type="pathway">
    <text evidence="2">Protein modification; protein ubiquitination.</text>
</comment>
<dbReference type="AlphaFoldDB" id="A0AAD2D1K0"/>
<dbReference type="PANTHER" id="PTHR46539">
    <property type="entry name" value="E3 UBIQUITIN-PROTEIN LIGASE ATL42"/>
    <property type="match status" value="1"/>
</dbReference>
<name>A0AAD2D1K0_EUPCR</name>
<dbReference type="InterPro" id="IPR013083">
    <property type="entry name" value="Znf_RING/FYVE/PHD"/>
</dbReference>
<evidence type="ECO:0000256" key="7">
    <source>
        <dbReference type="ARBA" id="ARBA00022833"/>
    </source>
</evidence>
<evidence type="ECO:0000259" key="11">
    <source>
        <dbReference type="PROSITE" id="PS50089"/>
    </source>
</evidence>
<keyword evidence="13" id="KW-1185">Reference proteome</keyword>
<evidence type="ECO:0000313" key="13">
    <source>
        <dbReference type="Proteomes" id="UP001295684"/>
    </source>
</evidence>
<organism evidence="12 13">
    <name type="scientific">Euplotes crassus</name>
    <dbReference type="NCBI Taxonomy" id="5936"/>
    <lineage>
        <taxon>Eukaryota</taxon>
        <taxon>Sar</taxon>
        <taxon>Alveolata</taxon>
        <taxon>Ciliophora</taxon>
        <taxon>Intramacronucleata</taxon>
        <taxon>Spirotrichea</taxon>
        <taxon>Hypotrichia</taxon>
        <taxon>Euplotida</taxon>
        <taxon>Euplotidae</taxon>
        <taxon>Moneuplotes</taxon>
    </lineage>
</organism>
<keyword evidence="3" id="KW-0812">Transmembrane</keyword>
<evidence type="ECO:0000256" key="3">
    <source>
        <dbReference type="ARBA" id="ARBA00022692"/>
    </source>
</evidence>
<dbReference type="InterPro" id="IPR024766">
    <property type="entry name" value="Znf_RING_H2"/>
</dbReference>
<dbReference type="Gene3D" id="3.30.40.10">
    <property type="entry name" value="Zinc/RING finger domain, C3HC4 (zinc finger)"/>
    <property type="match status" value="1"/>
</dbReference>
<evidence type="ECO:0000256" key="5">
    <source>
        <dbReference type="ARBA" id="ARBA00022771"/>
    </source>
</evidence>
<accession>A0AAD2D1K0</accession>
<comment type="subcellular location">
    <subcellularLocation>
        <location evidence="1">Membrane</location>
    </subcellularLocation>
</comment>
<dbReference type="InterPro" id="IPR001841">
    <property type="entry name" value="Znf_RING"/>
</dbReference>
<sequence>MKSKHGQKRDANNKETANCTICFEGFDEHKHRFIQTQCDKALKAINEELKGEEHKNETIAIIYQKNSADVEKDEQNNRLSCQDKFNKNRSLELYTIKQTDLIQSNGKVLENMETDGVAILVGCKHVFHNTCINSWLKQNNTCPVCRKNVRYTSLLNLFFLRSHAINFPNENPDLQHNPSSYVSGPSCYFSLCDSD</sequence>
<proteinExistence type="predicted"/>
<keyword evidence="8" id="KW-1133">Transmembrane helix</keyword>
<feature type="domain" description="RING-type" evidence="11">
    <location>
        <begin position="123"/>
        <end position="146"/>
    </location>
</feature>
<gene>
    <name evidence="12" type="ORF">ECRASSUSDP1_LOCUS17892</name>
</gene>
<evidence type="ECO:0000256" key="10">
    <source>
        <dbReference type="PROSITE-ProRule" id="PRU00175"/>
    </source>
</evidence>